<keyword evidence="6" id="KW-1185">Reference proteome</keyword>
<dbReference type="NCBIfam" id="NF003915">
    <property type="entry name" value="PRK05441.1"/>
    <property type="match status" value="1"/>
</dbReference>
<accession>A0AAE3W923</accession>
<feature type="active site" evidence="3">
    <location>
        <position position="118"/>
    </location>
</feature>
<dbReference type="AlphaFoldDB" id="A0AAE3W923"/>
<comment type="catalytic activity">
    <reaction evidence="3">
        <text>N-acetyl-D-muramate 6-phosphate + H2O = N-acetyl-D-glucosamine 6-phosphate + (R)-lactate</text>
        <dbReference type="Rhea" id="RHEA:26410"/>
        <dbReference type="ChEBI" id="CHEBI:15377"/>
        <dbReference type="ChEBI" id="CHEBI:16004"/>
        <dbReference type="ChEBI" id="CHEBI:57513"/>
        <dbReference type="ChEBI" id="CHEBI:58722"/>
        <dbReference type="EC" id="4.2.1.126"/>
    </reaction>
</comment>
<dbReference type="PANTHER" id="PTHR10088:SF4">
    <property type="entry name" value="GLUCOKINASE REGULATORY PROTEIN"/>
    <property type="match status" value="1"/>
</dbReference>
<dbReference type="PROSITE" id="PS01272">
    <property type="entry name" value="GCKR"/>
    <property type="match status" value="1"/>
</dbReference>
<gene>
    <name evidence="3" type="primary">murQ</name>
    <name evidence="5" type="ORF">J2S42_008209</name>
</gene>
<dbReference type="GO" id="GO:0097367">
    <property type="term" value="F:carbohydrate derivative binding"/>
    <property type="evidence" value="ECO:0007669"/>
    <property type="project" value="InterPro"/>
</dbReference>
<dbReference type="EMBL" id="JAUSUZ010000001">
    <property type="protein sequence ID" value="MDQ0371540.1"/>
    <property type="molecule type" value="Genomic_DNA"/>
</dbReference>
<comment type="function">
    <text evidence="3">Specifically catalyzes the cleavage of the D-lactyl ether substituent of MurNAc 6-phosphate, producing GlcNAc 6-phosphate and D-lactate.</text>
</comment>
<dbReference type="SUPFAM" id="SSF53697">
    <property type="entry name" value="SIS domain"/>
    <property type="match status" value="1"/>
</dbReference>
<proteinExistence type="inferred from homology"/>
<evidence type="ECO:0000313" key="6">
    <source>
        <dbReference type="Proteomes" id="UP001240236"/>
    </source>
</evidence>
<dbReference type="HAMAP" id="MF_00068">
    <property type="entry name" value="MurQ"/>
    <property type="match status" value="1"/>
</dbReference>
<keyword evidence="2 3" id="KW-0119">Carbohydrate metabolism</keyword>
<dbReference type="Gene3D" id="1.10.8.1080">
    <property type="match status" value="1"/>
</dbReference>
<dbReference type="InterPro" id="IPR046348">
    <property type="entry name" value="SIS_dom_sf"/>
</dbReference>
<reference evidence="5 6" key="1">
    <citation type="submission" date="2023-07" db="EMBL/GenBank/DDBJ databases">
        <title>Sequencing the genomes of 1000 actinobacteria strains.</title>
        <authorList>
            <person name="Klenk H.-P."/>
        </authorList>
    </citation>
    <scope>NUCLEOTIDE SEQUENCE [LARGE SCALE GENOMIC DNA]</scope>
    <source>
        <strain evidence="5 6">DSM 44709</strain>
    </source>
</reference>
<dbReference type="CDD" id="cd05007">
    <property type="entry name" value="SIS_Etherase"/>
    <property type="match status" value="1"/>
</dbReference>
<dbReference type="InterPro" id="IPR040190">
    <property type="entry name" value="MURQ/GCKR"/>
</dbReference>
<comment type="subunit">
    <text evidence="3">Homodimer.</text>
</comment>
<dbReference type="Gene3D" id="3.40.50.10490">
    <property type="entry name" value="Glucose-6-phosphate isomerase like protein, domain 1"/>
    <property type="match status" value="1"/>
</dbReference>
<dbReference type="GO" id="GO:0046348">
    <property type="term" value="P:amino sugar catabolic process"/>
    <property type="evidence" value="ECO:0007669"/>
    <property type="project" value="InterPro"/>
</dbReference>
<dbReference type="EC" id="4.2.1.126" evidence="3"/>
<dbReference type="PROSITE" id="PS51464">
    <property type="entry name" value="SIS"/>
    <property type="match status" value="1"/>
</dbReference>
<dbReference type="GO" id="GO:0016803">
    <property type="term" value="F:ether hydrolase activity"/>
    <property type="evidence" value="ECO:0007669"/>
    <property type="project" value="TreeGrafter"/>
</dbReference>
<dbReference type="NCBIfam" id="TIGR00274">
    <property type="entry name" value="N-acetylmuramic acid 6-phosphate etherase"/>
    <property type="match status" value="1"/>
</dbReference>
<feature type="domain" description="SIS" evidence="4">
    <location>
        <begin position="59"/>
        <end position="218"/>
    </location>
</feature>
<organism evidence="5 6">
    <name type="scientific">Catenuloplanes indicus</name>
    <dbReference type="NCBI Taxonomy" id="137267"/>
    <lineage>
        <taxon>Bacteria</taxon>
        <taxon>Bacillati</taxon>
        <taxon>Actinomycetota</taxon>
        <taxon>Actinomycetes</taxon>
        <taxon>Micromonosporales</taxon>
        <taxon>Micromonosporaceae</taxon>
        <taxon>Catenuloplanes</taxon>
    </lineage>
</organism>
<dbReference type="GO" id="GO:0016835">
    <property type="term" value="F:carbon-oxygen lyase activity"/>
    <property type="evidence" value="ECO:0007669"/>
    <property type="project" value="UniProtKB-UniRule"/>
</dbReference>
<evidence type="ECO:0000256" key="3">
    <source>
        <dbReference type="HAMAP-Rule" id="MF_00068"/>
    </source>
</evidence>
<evidence type="ECO:0000256" key="1">
    <source>
        <dbReference type="ARBA" id="ARBA00023239"/>
    </source>
</evidence>
<dbReference type="Proteomes" id="UP001240236">
    <property type="component" value="Unassembled WGS sequence"/>
</dbReference>
<dbReference type="PANTHER" id="PTHR10088">
    <property type="entry name" value="GLUCOKINASE REGULATORY PROTEIN"/>
    <property type="match status" value="1"/>
</dbReference>
<dbReference type="NCBIfam" id="NF009222">
    <property type="entry name" value="PRK12570.1"/>
    <property type="match status" value="1"/>
</dbReference>
<dbReference type="Pfam" id="PF22645">
    <property type="entry name" value="GKRP_SIS_N"/>
    <property type="match status" value="1"/>
</dbReference>
<dbReference type="InterPro" id="IPR001347">
    <property type="entry name" value="SIS_dom"/>
</dbReference>
<comment type="similarity">
    <text evidence="3">Belongs to the GCKR-like family. MurNAc-6-P etherase subfamily.</text>
</comment>
<dbReference type="RefSeq" id="WP_307248413.1">
    <property type="nucleotide sequence ID" value="NZ_JAUSUZ010000001.1"/>
</dbReference>
<evidence type="ECO:0000259" key="4">
    <source>
        <dbReference type="PROSITE" id="PS51464"/>
    </source>
</evidence>
<comment type="pathway">
    <text evidence="3">Amino-sugar metabolism; N-acetylmuramate degradation.</text>
</comment>
<name>A0AAE3W923_9ACTN</name>
<evidence type="ECO:0000256" key="2">
    <source>
        <dbReference type="ARBA" id="ARBA00023277"/>
    </source>
</evidence>
<comment type="miscellaneous">
    <text evidence="3">A lyase-type mechanism (elimination/hydration) is suggested for the cleavage of the lactyl ether bond of MurNAc 6-phosphate, with the formation of an alpha,beta-unsaturated aldehyde intermediate with (E)-stereochemistry, followed by the syn addition of water to give product.</text>
</comment>
<evidence type="ECO:0000313" key="5">
    <source>
        <dbReference type="EMBL" id="MDQ0371540.1"/>
    </source>
</evidence>
<feature type="active site" description="Proton donor" evidence="3">
    <location>
        <position position="87"/>
    </location>
</feature>
<sequence>MTRPAVRVHSPTEQRNPATAEIDRADTLGVLRLINAQDATVAGAVAAALPALARAVDLGVAALRGGGRVHYAGAGSSGRLGVMDAAEIPPTYGYPPDRFVAHLAGGAVAMTAAVEDVEDSASSGRDDLAGVTEPDLVVGLAASGRTPYVAGAFEAARAVGAPTVLITANPAATLAPDVLVCAATGPEAVAGSTRMKAGTAQKMLLHTFSTAVMIRMGRTFSNLMVDVRATNAKLRGRMLVTLAEATGAGDAECRAALSAADGDLKVAITSMLAGVDPPAARRALHACDGVVRAALRHLGRA</sequence>
<keyword evidence="1 3" id="KW-0456">Lyase</keyword>
<dbReference type="InterPro" id="IPR005488">
    <property type="entry name" value="Etherase_MurQ"/>
</dbReference>
<dbReference type="GO" id="GO:0009254">
    <property type="term" value="P:peptidoglycan turnover"/>
    <property type="evidence" value="ECO:0007669"/>
    <property type="project" value="TreeGrafter"/>
</dbReference>
<protein>
    <recommendedName>
        <fullName evidence="3">N-acetylmuramic acid 6-phosphate etherase</fullName>
        <shortName evidence="3">MurNAc-6-P etherase</shortName>
        <ecNumber evidence="3">4.2.1.126</ecNumber>
    </recommendedName>
    <alternativeName>
        <fullName evidence="3">N-acetylmuramic acid 6-phosphate hydrolase</fullName>
    </alternativeName>
    <alternativeName>
        <fullName evidence="3">N-acetylmuramic acid 6-phosphate lyase</fullName>
    </alternativeName>
</protein>
<dbReference type="InterPro" id="IPR005486">
    <property type="entry name" value="Glucokinase_regulatory_CS"/>
</dbReference>
<comment type="caution">
    <text evidence="5">The sequence shown here is derived from an EMBL/GenBank/DDBJ whole genome shotgun (WGS) entry which is preliminary data.</text>
</comment>